<sequence length="68" mass="7024">MTGSSVFDYIHQSDHAELAEQLGLGLAHSSGANVPSPGSEDGSSNSATNNPDGESPLMYLRLSSSTED</sequence>
<keyword evidence="3" id="KW-1185">Reference proteome</keyword>
<evidence type="ECO:0000256" key="1">
    <source>
        <dbReference type="SAM" id="MobiDB-lite"/>
    </source>
</evidence>
<feature type="compositionally biased region" description="Polar residues" evidence="1">
    <location>
        <begin position="41"/>
        <end position="52"/>
    </location>
</feature>
<dbReference type="OrthoDB" id="6021714at2759"/>
<dbReference type="EMBL" id="CAJVCH010547057">
    <property type="protein sequence ID" value="CAG7828307.1"/>
    <property type="molecule type" value="Genomic_DNA"/>
</dbReference>
<gene>
    <name evidence="2" type="ORF">AFUS01_LOCUS38246</name>
</gene>
<comment type="caution">
    <text evidence="2">The sequence shown here is derived from an EMBL/GenBank/DDBJ whole genome shotgun (WGS) entry which is preliminary data.</text>
</comment>
<feature type="region of interest" description="Disordered" evidence="1">
    <location>
        <begin position="23"/>
        <end position="68"/>
    </location>
</feature>
<protein>
    <submittedName>
        <fullName evidence="2">Uncharacterized protein</fullName>
    </submittedName>
</protein>
<proteinExistence type="predicted"/>
<accession>A0A8J2LBE6</accession>
<dbReference type="AlphaFoldDB" id="A0A8J2LBE6"/>
<name>A0A8J2LBE6_9HEXA</name>
<evidence type="ECO:0000313" key="2">
    <source>
        <dbReference type="EMBL" id="CAG7828307.1"/>
    </source>
</evidence>
<dbReference type="Proteomes" id="UP000708208">
    <property type="component" value="Unassembled WGS sequence"/>
</dbReference>
<organism evidence="2 3">
    <name type="scientific">Allacma fusca</name>
    <dbReference type="NCBI Taxonomy" id="39272"/>
    <lineage>
        <taxon>Eukaryota</taxon>
        <taxon>Metazoa</taxon>
        <taxon>Ecdysozoa</taxon>
        <taxon>Arthropoda</taxon>
        <taxon>Hexapoda</taxon>
        <taxon>Collembola</taxon>
        <taxon>Symphypleona</taxon>
        <taxon>Sminthuridae</taxon>
        <taxon>Allacma</taxon>
    </lineage>
</organism>
<evidence type="ECO:0000313" key="3">
    <source>
        <dbReference type="Proteomes" id="UP000708208"/>
    </source>
</evidence>
<reference evidence="2" key="1">
    <citation type="submission" date="2021-06" db="EMBL/GenBank/DDBJ databases">
        <authorList>
            <person name="Hodson N. C."/>
            <person name="Mongue J. A."/>
            <person name="Jaron S. K."/>
        </authorList>
    </citation>
    <scope>NUCLEOTIDE SEQUENCE</scope>
</reference>